<sequence length="226" mass="26571">MDIFHKLKEIGRVPIIAQIGGFRPDKRIKSSFGGSFYSKKTEEWPKDKDGYMIPIIQIYVPEVPNGEEYFGNKQLIQIYINSKKIPCNHAKNGEGWLLREYDTIEDMQQVETPNECKIYKQFQIKWSKALKPDYPCWEESWNYLDMTEINESDELSDKFFDEFDSHTFTKVGGYAAFIQSPCLGGLEYIFQISSEEKPRFMIADNGKFYICKSKDKGEWFLAWDCY</sequence>
<dbReference type="AlphaFoldDB" id="A0A0L6JJL0"/>
<dbReference type="OrthoDB" id="8792814at2"/>
<evidence type="ECO:0000313" key="1">
    <source>
        <dbReference type="EMBL" id="KNY25925.1"/>
    </source>
</evidence>
<evidence type="ECO:0008006" key="3">
    <source>
        <dbReference type="Google" id="ProtNLM"/>
    </source>
</evidence>
<dbReference type="Proteomes" id="UP000036923">
    <property type="component" value="Unassembled WGS sequence"/>
</dbReference>
<dbReference type="RefSeq" id="WP_036944164.1">
    <property type="nucleotide sequence ID" value="NZ_JQKC01000026.1"/>
</dbReference>
<comment type="caution">
    <text evidence="1">The sequence shown here is derived from an EMBL/GenBank/DDBJ whole genome shotgun (WGS) entry which is preliminary data.</text>
</comment>
<dbReference type="EMBL" id="LGTC01000001">
    <property type="protein sequence ID" value="KNY25925.1"/>
    <property type="molecule type" value="Genomic_DNA"/>
</dbReference>
<accession>A0A0L6JJL0</accession>
<keyword evidence="2" id="KW-1185">Reference proteome</keyword>
<dbReference type="STRING" id="398512.Bccel_1185"/>
<dbReference type="InterPro" id="IPR035948">
    <property type="entry name" value="YwqG-like_sf"/>
</dbReference>
<dbReference type="InterPro" id="IPR015315">
    <property type="entry name" value="DUF1963"/>
</dbReference>
<name>A0A0L6JJL0_9FIRM</name>
<protein>
    <recommendedName>
        <fullName evidence="3">DUF1963 domain-containing protein</fullName>
    </recommendedName>
</protein>
<dbReference type="eggNOG" id="COG3878">
    <property type="taxonomic scope" value="Bacteria"/>
</dbReference>
<evidence type="ECO:0000313" key="2">
    <source>
        <dbReference type="Proteomes" id="UP000036923"/>
    </source>
</evidence>
<dbReference type="Pfam" id="PF09234">
    <property type="entry name" value="DUF1963"/>
    <property type="match status" value="1"/>
</dbReference>
<dbReference type="SUPFAM" id="SSF103032">
    <property type="entry name" value="Hypothetical protein YwqG"/>
    <property type="match status" value="1"/>
</dbReference>
<reference evidence="2" key="1">
    <citation type="submission" date="2015-07" db="EMBL/GenBank/DDBJ databases">
        <title>Near-Complete Genome Sequence of the Cellulolytic Bacterium Bacteroides (Pseudobacteroides) cellulosolvens ATCC 35603.</title>
        <authorList>
            <person name="Dassa B."/>
            <person name="Utturkar S.M."/>
            <person name="Klingeman D.M."/>
            <person name="Hurt R.A."/>
            <person name="Keller M."/>
            <person name="Xu J."/>
            <person name="Reddy Y.H.K."/>
            <person name="Borovok I."/>
            <person name="Grinberg I.R."/>
            <person name="Lamed R."/>
            <person name="Zhivin O."/>
            <person name="Bayer E.A."/>
            <person name="Brown S.D."/>
        </authorList>
    </citation>
    <scope>NUCLEOTIDE SEQUENCE [LARGE SCALE GENOMIC DNA]</scope>
    <source>
        <strain evidence="2">DSM 2933</strain>
    </source>
</reference>
<dbReference type="Gene3D" id="2.30.320.10">
    <property type="entry name" value="YwqG-like"/>
    <property type="match status" value="1"/>
</dbReference>
<organism evidence="1 2">
    <name type="scientific">Pseudobacteroides cellulosolvens ATCC 35603 = DSM 2933</name>
    <dbReference type="NCBI Taxonomy" id="398512"/>
    <lineage>
        <taxon>Bacteria</taxon>
        <taxon>Bacillati</taxon>
        <taxon>Bacillota</taxon>
        <taxon>Clostridia</taxon>
        <taxon>Eubacteriales</taxon>
        <taxon>Oscillospiraceae</taxon>
        <taxon>Pseudobacteroides</taxon>
    </lineage>
</organism>
<proteinExistence type="predicted"/>
<gene>
    <name evidence="1" type="ORF">Bccel_1185</name>
</gene>